<evidence type="ECO:0000313" key="6">
    <source>
        <dbReference type="Proteomes" id="UP000263928"/>
    </source>
</evidence>
<accession>A0A383S8U5</accession>
<evidence type="ECO:0000256" key="3">
    <source>
        <dbReference type="ARBA" id="ARBA00038502"/>
    </source>
</evidence>
<dbReference type="SUPFAM" id="SSF55729">
    <property type="entry name" value="Acyl-CoA N-acyltransferases (Nat)"/>
    <property type="match status" value="1"/>
</dbReference>
<dbReference type="InterPro" id="IPR016181">
    <property type="entry name" value="Acyl_CoA_acyltransferase"/>
</dbReference>
<dbReference type="GO" id="GO:0008999">
    <property type="term" value="F:protein-N-terminal-alanine acetyltransferase activity"/>
    <property type="evidence" value="ECO:0007669"/>
    <property type="project" value="TreeGrafter"/>
</dbReference>
<evidence type="ECO:0000313" key="5">
    <source>
        <dbReference type="EMBL" id="SYZ33844.1"/>
    </source>
</evidence>
<dbReference type="InterPro" id="IPR051531">
    <property type="entry name" value="N-acetyltransferase"/>
</dbReference>
<dbReference type="GO" id="GO:0005737">
    <property type="term" value="C:cytoplasm"/>
    <property type="evidence" value="ECO:0007669"/>
    <property type="project" value="TreeGrafter"/>
</dbReference>
<dbReference type="PANTHER" id="PTHR43792:SF8">
    <property type="entry name" value="[RIBOSOMAL PROTEIN US5]-ALANINE N-ACETYLTRANSFERASE"/>
    <property type="match status" value="1"/>
</dbReference>
<dbReference type="Proteomes" id="UP000263928">
    <property type="component" value="Unassembled WGS sequence"/>
</dbReference>
<dbReference type="AlphaFoldDB" id="A0A383S8U5"/>
<organism evidence="5 6">
    <name type="scientific">Propionibacterium australiense</name>
    <dbReference type="NCBI Taxonomy" id="119981"/>
    <lineage>
        <taxon>Bacteria</taxon>
        <taxon>Bacillati</taxon>
        <taxon>Actinomycetota</taxon>
        <taxon>Actinomycetes</taxon>
        <taxon>Propionibacteriales</taxon>
        <taxon>Propionibacteriaceae</taxon>
        <taxon>Propionibacterium</taxon>
    </lineage>
</organism>
<name>A0A383S8U5_9ACTN</name>
<keyword evidence="1 5" id="KW-0808">Transferase</keyword>
<dbReference type="Pfam" id="PF13302">
    <property type="entry name" value="Acetyltransf_3"/>
    <property type="match status" value="1"/>
</dbReference>
<sequence length="233" mass="25388">MSGSSGAARAGAAMAAGPAWPVVLHHDGLVLRPLRARDAGQWARLRAVNRAWTGPWDSTLPAGSHEAPLDFGRLVRSYRRMGREGSAFGWALALDESGGTSARVLMNAPIIGQVTVAGVTYGAAQLASIGYWIDKGHAGRGYTPRGVAMAADFCFDVVGLHRLEICIRPENGPSHRVVAKLGWRYEGQRQRYLHINGDWRDHDVYVRTAEERPPLGELHRLLSRKPVPGHCSD</sequence>
<comment type="similarity">
    <text evidence="3">Belongs to the acetyltransferase family. RimJ subfamily.</text>
</comment>
<dbReference type="Gene3D" id="3.40.630.30">
    <property type="match status" value="1"/>
</dbReference>
<dbReference type="EC" id="2.3.1.-" evidence="5"/>
<dbReference type="EMBL" id="UNQJ01000013">
    <property type="protein sequence ID" value="SYZ33844.1"/>
    <property type="molecule type" value="Genomic_DNA"/>
</dbReference>
<feature type="domain" description="N-acetyltransferase" evidence="4">
    <location>
        <begin position="29"/>
        <end position="183"/>
    </location>
</feature>
<protein>
    <submittedName>
        <fullName evidence="5">Acetyltransferase (GNAT) domain</fullName>
        <ecNumber evidence="5">2.3.1.-</ecNumber>
    </submittedName>
</protein>
<gene>
    <name evidence="5" type="ORF">PROPAUS_1798</name>
</gene>
<dbReference type="PANTHER" id="PTHR43792">
    <property type="entry name" value="GNAT FAMILY, PUTATIVE (AFU_ORTHOLOGUE AFUA_3G00765)-RELATED-RELATED"/>
    <property type="match status" value="1"/>
</dbReference>
<reference evidence="6" key="1">
    <citation type="submission" date="2018-08" db="EMBL/GenBank/DDBJ databases">
        <authorList>
            <person name="Hornung B."/>
        </authorList>
    </citation>
    <scope>NUCLEOTIDE SEQUENCE [LARGE SCALE GENOMIC DNA]</scope>
</reference>
<evidence type="ECO:0000256" key="2">
    <source>
        <dbReference type="ARBA" id="ARBA00023315"/>
    </source>
</evidence>
<evidence type="ECO:0000256" key="1">
    <source>
        <dbReference type="ARBA" id="ARBA00022679"/>
    </source>
</evidence>
<keyword evidence="2 5" id="KW-0012">Acyltransferase</keyword>
<evidence type="ECO:0000259" key="4">
    <source>
        <dbReference type="Pfam" id="PF13302"/>
    </source>
</evidence>
<keyword evidence="6" id="KW-1185">Reference proteome</keyword>
<dbReference type="InterPro" id="IPR000182">
    <property type="entry name" value="GNAT_dom"/>
</dbReference>
<dbReference type="RefSeq" id="WP_197720585.1">
    <property type="nucleotide sequence ID" value="NZ_LR134442.1"/>
</dbReference>
<proteinExistence type="inferred from homology"/>